<accession>A0AAN8R593</accession>
<organism evidence="1 2">
    <name type="scientific">Coregonus suidteri</name>
    <dbReference type="NCBI Taxonomy" id="861788"/>
    <lineage>
        <taxon>Eukaryota</taxon>
        <taxon>Metazoa</taxon>
        <taxon>Chordata</taxon>
        <taxon>Craniata</taxon>
        <taxon>Vertebrata</taxon>
        <taxon>Euteleostomi</taxon>
        <taxon>Actinopterygii</taxon>
        <taxon>Neopterygii</taxon>
        <taxon>Teleostei</taxon>
        <taxon>Protacanthopterygii</taxon>
        <taxon>Salmoniformes</taxon>
        <taxon>Salmonidae</taxon>
        <taxon>Coregoninae</taxon>
        <taxon>Coregonus</taxon>
    </lineage>
</organism>
<proteinExistence type="predicted"/>
<dbReference type="AlphaFoldDB" id="A0AAN8R593"/>
<protein>
    <submittedName>
        <fullName evidence="1">Uncharacterized protein</fullName>
    </submittedName>
</protein>
<comment type="caution">
    <text evidence="1">The sequence shown here is derived from an EMBL/GenBank/DDBJ whole genome shotgun (WGS) entry which is preliminary data.</text>
</comment>
<keyword evidence="2" id="KW-1185">Reference proteome</keyword>
<dbReference type="Proteomes" id="UP001356427">
    <property type="component" value="Unassembled WGS sequence"/>
</dbReference>
<evidence type="ECO:0000313" key="1">
    <source>
        <dbReference type="EMBL" id="KAK6327365.1"/>
    </source>
</evidence>
<evidence type="ECO:0000313" key="2">
    <source>
        <dbReference type="Proteomes" id="UP001356427"/>
    </source>
</evidence>
<dbReference type="EMBL" id="JAGTTL010000002">
    <property type="protein sequence ID" value="KAK6327365.1"/>
    <property type="molecule type" value="Genomic_DNA"/>
</dbReference>
<gene>
    <name evidence="1" type="ORF">J4Q44_G00030100</name>
</gene>
<reference evidence="1 2" key="1">
    <citation type="submission" date="2021-04" db="EMBL/GenBank/DDBJ databases">
        <authorList>
            <person name="De Guttry C."/>
            <person name="Zahm M."/>
            <person name="Klopp C."/>
            <person name="Cabau C."/>
            <person name="Louis A."/>
            <person name="Berthelot C."/>
            <person name="Parey E."/>
            <person name="Roest Crollius H."/>
            <person name="Montfort J."/>
            <person name="Robinson-Rechavi M."/>
            <person name="Bucao C."/>
            <person name="Bouchez O."/>
            <person name="Gislard M."/>
            <person name="Lluch J."/>
            <person name="Milhes M."/>
            <person name="Lampietro C."/>
            <person name="Lopez Roques C."/>
            <person name="Donnadieu C."/>
            <person name="Braasch I."/>
            <person name="Desvignes T."/>
            <person name="Postlethwait J."/>
            <person name="Bobe J."/>
            <person name="Wedekind C."/>
            <person name="Guiguen Y."/>
        </authorList>
    </citation>
    <scope>NUCLEOTIDE SEQUENCE [LARGE SCALE GENOMIC DNA]</scope>
    <source>
        <strain evidence="1">Cs_M1</strain>
        <tissue evidence="1">Blood</tissue>
    </source>
</reference>
<name>A0AAN8R593_9TELE</name>
<sequence>MSSEISPRAVECVCLHCDPFPLGSLLFEWPVCFSVAPSECDARTTLQGLFWKGNAFSKLVLQDRRASSDCRRLRSCSWSNIWLTEETDVCTKPLVQLKTRMWSILKQGNGSAELDRREF</sequence>